<gene>
    <name evidence="1" type="ORF">FHS29_005117</name>
</gene>
<reference evidence="1 2" key="1">
    <citation type="submission" date="2020-08" db="EMBL/GenBank/DDBJ databases">
        <title>Genomic Encyclopedia of Type Strains, Phase III (KMG-III): the genomes of soil and plant-associated and newly described type strains.</title>
        <authorList>
            <person name="Whitman W."/>
        </authorList>
    </citation>
    <scope>NUCLEOTIDE SEQUENCE [LARGE SCALE GENOMIC DNA]</scope>
    <source>
        <strain evidence="1 2">CECT 8640</strain>
    </source>
</reference>
<protein>
    <submittedName>
        <fullName evidence="1">Uncharacterized protein</fullName>
    </submittedName>
</protein>
<evidence type="ECO:0000313" key="1">
    <source>
        <dbReference type="EMBL" id="MBB5958509.1"/>
    </source>
</evidence>
<dbReference type="Proteomes" id="UP000547510">
    <property type="component" value="Unassembled WGS sequence"/>
</dbReference>
<organism evidence="1 2">
    <name type="scientific">Saccharothrix tamanrassetensis</name>
    <dbReference type="NCBI Taxonomy" id="1051531"/>
    <lineage>
        <taxon>Bacteria</taxon>
        <taxon>Bacillati</taxon>
        <taxon>Actinomycetota</taxon>
        <taxon>Actinomycetes</taxon>
        <taxon>Pseudonocardiales</taxon>
        <taxon>Pseudonocardiaceae</taxon>
        <taxon>Saccharothrix</taxon>
    </lineage>
</organism>
<sequence length="37" mass="3838">MALIDTVMVVAAKLAMNCASANGATIPFFCRTFTLSG</sequence>
<name>A0A841CMI7_9PSEU</name>
<comment type="caution">
    <text evidence="1">The sequence shown here is derived from an EMBL/GenBank/DDBJ whole genome shotgun (WGS) entry which is preliminary data.</text>
</comment>
<proteinExistence type="predicted"/>
<keyword evidence="2" id="KW-1185">Reference proteome</keyword>
<dbReference type="AlphaFoldDB" id="A0A841CMI7"/>
<accession>A0A841CMI7</accession>
<dbReference type="EMBL" id="JACHJN010000008">
    <property type="protein sequence ID" value="MBB5958509.1"/>
    <property type="molecule type" value="Genomic_DNA"/>
</dbReference>
<evidence type="ECO:0000313" key="2">
    <source>
        <dbReference type="Proteomes" id="UP000547510"/>
    </source>
</evidence>